<sequence>MRVLHIITTLAEGGAEHQLRLLVRRLPYDCEVVTLSRPGAVAAAMRADGTTVHEVLTTRDRDLSAVIRLSRLIRLGHFDVVHTHLYRACVQGLLAARLAGVRHVVATEYHLGGAGGARALYLIGDRLGLLTIAASEQIADRLRALGVPDERITVIPKAIDATEFGYDPALRAAARERLGIAPDARVIGGLGRLEPGKRFDRLIRAVGEVPGADLLLVGDGSARPALERLAVIEGVADRVTFAGAVGHAREMLCAMDVFASPSDEDTFGLVVLEALASGLPALYATCPPLEQLAAARSAVSGTERLSPHDRESLPRKLRTELLSLQERDGARLPVRTAGERYDAAELAASVGLLYERMADGRSPTRRGTREQSSITRPNDAKRRRRRRAM</sequence>
<evidence type="ECO:0000259" key="4">
    <source>
        <dbReference type="Pfam" id="PF13439"/>
    </source>
</evidence>
<evidence type="ECO:0000256" key="2">
    <source>
        <dbReference type="ARBA" id="ARBA00022679"/>
    </source>
</evidence>
<evidence type="ECO:0000256" key="3">
    <source>
        <dbReference type="SAM" id="MobiDB-lite"/>
    </source>
</evidence>
<evidence type="ECO:0000313" key="6">
    <source>
        <dbReference type="Proteomes" id="UP000578112"/>
    </source>
</evidence>
<keyword evidence="1" id="KW-0328">Glycosyltransferase</keyword>
<dbReference type="InterPro" id="IPR028098">
    <property type="entry name" value="Glyco_trans_4-like_N"/>
</dbReference>
<dbReference type="GO" id="GO:0016757">
    <property type="term" value="F:glycosyltransferase activity"/>
    <property type="evidence" value="ECO:0007669"/>
    <property type="project" value="UniProtKB-KW"/>
</dbReference>
<dbReference type="PANTHER" id="PTHR45947">
    <property type="entry name" value="SULFOQUINOVOSYL TRANSFERASE SQD2"/>
    <property type="match status" value="1"/>
</dbReference>
<dbReference type="EMBL" id="JACHNH010000001">
    <property type="protein sequence ID" value="MBB4765175.1"/>
    <property type="molecule type" value="Genomic_DNA"/>
</dbReference>
<organism evidence="5 6">
    <name type="scientific">Actinoplanes digitatis</name>
    <dbReference type="NCBI Taxonomy" id="1868"/>
    <lineage>
        <taxon>Bacteria</taxon>
        <taxon>Bacillati</taxon>
        <taxon>Actinomycetota</taxon>
        <taxon>Actinomycetes</taxon>
        <taxon>Micromonosporales</taxon>
        <taxon>Micromonosporaceae</taxon>
        <taxon>Actinoplanes</taxon>
    </lineage>
</organism>
<dbReference type="RefSeq" id="WP_184996266.1">
    <property type="nucleotide sequence ID" value="NZ_BOMK01000031.1"/>
</dbReference>
<evidence type="ECO:0000313" key="5">
    <source>
        <dbReference type="EMBL" id="MBB4765175.1"/>
    </source>
</evidence>
<dbReference type="GO" id="GO:1901137">
    <property type="term" value="P:carbohydrate derivative biosynthetic process"/>
    <property type="evidence" value="ECO:0007669"/>
    <property type="project" value="UniProtKB-ARBA"/>
</dbReference>
<name>A0A7W7I2E9_9ACTN</name>
<dbReference type="Gene3D" id="3.40.50.2000">
    <property type="entry name" value="Glycogen Phosphorylase B"/>
    <property type="match status" value="2"/>
</dbReference>
<proteinExistence type="predicted"/>
<reference evidence="5 6" key="1">
    <citation type="submission" date="2020-08" db="EMBL/GenBank/DDBJ databases">
        <title>Sequencing the genomes of 1000 actinobacteria strains.</title>
        <authorList>
            <person name="Klenk H.-P."/>
        </authorList>
    </citation>
    <scope>NUCLEOTIDE SEQUENCE [LARGE SCALE GENOMIC DNA]</scope>
    <source>
        <strain evidence="5 6">DSM 43149</strain>
    </source>
</reference>
<feature type="domain" description="Glycosyltransferase subfamily 4-like N-terminal" evidence="4">
    <location>
        <begin position="13"/>
        <end position="162"/>
    </location>
</feature>
<dbReference type="AlphaFoldDB" id="A0A7W7I2E9"/>
<dbReference type="Proteomes" id="UP000578112">
    <property type="component" value="Unassembled WGS sequence"/>
</dbReference>
<keyword evidence="6" id="KW-1185">Reference proteome</keyword>
<accession>A0A7W7I2E9</accession>
<gene>
    <name evidence="5" type="ORF">BJ971_005731</name>
</gene>
<comment type="caution">
    <text evidence="5">The sequence shown here is derived from an EMBL/GenBank/DDBJ whole genome shotgun (WGS) entry which is preliminary data.</text>
</comment>
<protein>
    <submittedName>
        <fullName evidence="5">Glycosyltransferase involved in cell wall biosynthesis</fullName>
    </submittedName>
</protein>
<dbReference type="InterPro" id="IPR050194">
    <property type="entry name" value="Glycosyltransferase_grp1"/>
</dbReference>
<keyword evidence="2 5" id="KW-0808">Transferase</keyword>
<dbReference type="Pfam" id="PF13439">
    <property type="entry name" value="Glyco_transf_4"/>
    <property type="match status" value="1"/>
</dbReference>
<evidence type="ECO:0000256" key="1">
    <source>
        <dbReference type="ARBA" id="ARBA00022676"/>
    </source>
</evidence>
<dbReference type="SUPFAM" id="SSF53756">
    <property type="entry name" value="UDP-Glycosyltransferase/glycogen phosphorylase"/>
    <property type="match status" value="1"/>
</dbReference>
<dbReference type="Pfam" id="PF13692">
    <property type="entry name" value="Glyco_trans_1_4"/>
    <property type="match status" value="1"/>
</dbReference>
<dbReference type="PANTHER" id="PTHR45947:SF3">
    <property type="entry name" value="SULFOQUINOVOSYL TRANSFERASE SQD2"/>
    <property type="match status" value="1"/>
</dbReference>
<feature type="region of interest" description="Disordered" evidence="3">
    <location>
        <begin position="358"/>
        <end position="389"/>
    </location>
</feature>